<reference evidence="1" key="1">
    <citation type="submission" date="2021-01" db="EMBL/GenBank/DDBJ databases">
        <authorList>
            <person name="Corre E."/>
            <person name="Pelletier E."/>
            <person name="Niang G."/>
            <person name="Scheremetjew M."/>
            <person name="Finn R."/>
            <person name="Kale V."/>
            <person name="Holt S."/>
            <person name="Cochrane G."/>
            <person name="Meng A."/>
            <person name="Brown T."/>
            <person name="Cohen L."/>
        </authorList>
    </citation>
    <scope>NUCLEOTIDE SEQUENCE</scope>
    <source>
        <strain evidence="1">UTEX LB 985</strain>
    </source>
</reference>
<accession>A0A7S2GVU5</accession>
<protein>
    <submittedName>
        <fullName evidence="1">Uncharacterized protein</fullName>
    </submittedName>
</protein>
<organism evidence="1">
    <name type="scientific">Haptolina brevifila</name>
    <dbReference type="NCBI Taxonomy" id="156173"/>
    <lineage>
        <taxon>Eukaryota</taxon>
        <taxon>Haptista</taxon>
        <taxon>Haptophyta</taxon>
        <taxon>Prymnesiophyceae</taxon>
        <taxon>Prymnesiales</taxon>
        <taxon>Prymnesiaceae</taxon>
        <taxon>Haptolina</taxon>
    </lineage>
</organism>
<proteinExistence type="predicted"/>
<gene>
    <name evidence="1" type="ORF">CBRE1094_LOCUS23116</name>
</gene>
<dbReference type="EMBL" id="HBGU01042418">
    <property type="protein sequence ID" value="CAD9473084.1"/>
    <property type="molecule type" value="Transcribed_RNA"/>
</dbReference>
<evidence type="ECO:0000313" key="1">
    <source>
        <dbReference type="EMBL" id="CAD9473084.1"/>
    </source>
</evidence>
<dbReference type="SUPFAM" id="SSF52047">
    <property type="entry name" value="RNI-like"/>
    <property type="match status" value="1"/>
</dbReference>
<name>A0A7S2GVU5_9EUKA</name>
<dbReference type="Gene3D" id="3.80.10.10">
    <property type="entry name" value="Ribonuclease Inhibitor"/>
    <property type="match status" value="1"/>
</dbReference>
<dbReference type="AlphaFoldDB" id="A0A7S2GVU5"/>
<dbReference type="InterPro" id="IPR032675">
    <property type="entry name" value="LRR_dom_sf"/>
</dbReference>
<sequence>MVPSAHVVPTVVPLGLPVGPVQPPPPPPLTGLTADDRAAAAPAAVSDWAAACAPRKVSKSSWFGLGRKEVDAPTNSDELRMRVARPAEGEGIALEAVVSSDASMLQLAQRLAATSAAAPVAALRLTADDGYGPGTMAEVDAMSAGFALLTRCLMVTDGAGCLDALRELSISKITIGNEEAGQLATALTGHASLRSLELWNVGLEDEGALSIAQLATASGNTALSQLNLGRNLISGHGKELLEAMIDASRVHAKVY</sequence>